<dbReference type="Gene3D" id="3.20.20.140">
    <property type="entry name" value="Metal-dependent hydrolases"/>
    <property type="match status" value="1"/>
</dbReference>
<dbReference type="GO" id="GO:0006508">
    <property type="term" value="P:proteolysis"/>
    <property type="evidence" value="ECO:0007669"/>
    <property type="project" value="InterPro"/>
</dbReference>
<proteinExistence type="predicted"/>
<gene>
    <name evidence="1" type="ORF">JF888_01980</name>
</gene>
<dbReference type="GO" id="GO:0070573">
    <property type="term" value="F:metallodipeptidase activity"/>
    <property type="evidence" value="ECO:0007669"/>
    <property type="project" value="InterPro"/>
</dbReference>
<accession>A0A934K7Q0</accession>
<sequence>MTRVRRPEMIVDAHLDIAWNAVAQGLPFDRPTPDFVVSRPALAEAGVGLIFATLFCAPARAGKLAGRFTYRTPREANLMARAQLGWYGSAGPPLIRDRTELDRHRRGWRPGKLAAVLLMEGADPIRKPAEVAWWQKRGVRIIGPAWSGTRYAGGTGEPGGLTSRGVKLLLAMARERLILDLSHLADEALRDALQLWQGPLIASHSNARAIVPGDRQVADSVAAELGRRGGMLGVSLYRRHLRADNRPARLEDVVRHLRHLARVAGGPEHVGLGSDLDGGFKASEAAIRREGQLSRLGQLLQRHFSAHEVEGIMGANWLEFLGRSLPPAPSEARPARSR</sequence>
<dbReference type="InterPro" id="IPR008257">
    <property type="entry name" value="Pept_M19"/>
</dbReference>
<dbReference type="RefSeq" id="WP_338176348.1">
    <property type="nucleotide sequence ID" value="NZ_JAEKNQ010000010.1"/>
</dbReference>
<dbReference type="AlphaFoldDB" id="A0A934K7Q0"/>
<dbReference type="SUPFAM" id="SSF51556">
    <property type="entry name" value="Metallo-dependent hydrolases"/>
    <property type="match status" value="1"/>
</dbReference>
<reference evidence="1 2" key="1">
    <citation type="submission" date="2020-10" db="EMBL/GenBank/DDBJ databases">
        <title>Ca. Dormibacterota MAGs.</title>
        <authorList>
            <person name="Montgomery K."/>
        </authorList>
    </citation>
    <scope>NUCLEOTIDE SEQUENCE [LARGE SCALE GENOMIC DNA]</scope>
    <source>
        <strain evidence="1">SC8811_S16_3</strain>
    </source>
</reference>
<dbReference type="Proteomes" id="UP000620075">
    <property type="component" value="Unassembled WGS sequence"/>
</dbReference>
<name>A0A934K7Q0_9BACT</name>
<evidence type="ECO:0000313" key="2">
    <source>
        <dbReference type="Proteomes" id="UP000620075"/>
    </source>
</evidence>
<dbReference type="PROSITE" id="PS51365">
    <property type="entry name" value="RENAL_DIPEPTIDASE_2"/>
    <property type="match status" value="1"/>
</dbReference>
<dbReference type="EMBL" id="JAEKNQ010000010">
    <property type="protein sequence ID" value="MBJ7601962.1"/>
    <property type="molecule type" value="Genomic_DNA"/>
</dbReference>
<evidence type="ECO:0000313" key="1">
    <source>
        <dbReference type="EMBL" id="MBJ7601962.1"/>
    </source>
</evidence>
<comment type="caution">
    <text evidence="1">The sequence shown here is derived from an EMBL/GenBank/DDBJ whole genome shotgun (WGS) entry which is preliminary data.</text>
</comment>
<dbReference type="Pfam" id="PF01244">
    <property type="entry name" value="Peptidase_M19"/>
    <property type="match status" value="1"/>
</dbReference>
<dbReference type="InterPro" id="IPR032466">
    <property type="entry name" value="Metal_Hydrolase"/>
</dbReference>
<dbReference type="PANTHER" id="PTHR10443">
    <property type="entry name" value="MICROSOMAL DIPEPTIDASE"/>
    <property type="match status" value="1"/>
</dbReference>
<protein>
    <submittedName>
        <fullName evidence="1">Membrane dipeptidase</fullName>
    </submittedName>
</protein>
<organism evidence="1 2">
    <name type="scientific">Candidatus Dormiibacter inghamiae</name>
    <dbReference type="NCBI Taxonomy" id="3127013"/>
    <lineage>
        <taxon>Bacteria</taxon>
        <taxon>Bacillati</taxon>
        <taxon>Candidatus Dormiibacterota</taxon>
        <taxon>Candidatus Dormibacteria</taxon>
        <taxon>Candidatus Dormibacterales</taxon>
        <taxon>Candidatus Dormibacteraceae</taxon>
        <taxon>Candidatus Dormiibacter</taxon>
    </lineage>
</organism>
<dbReference type="PANTHER" id="PTHR10443:SF12">
    <property type="entry name" value="DIPEPTIDASE"/>
    <property type="match status" value="1"/>
</dbReference>